<dbReference type="SUPFAM" id="SSF48452">
    <property type="entry name" value="TPR-like"/>
    <property type="match status" value="1"/>
</dbReference>
<organism evidence="2 3">
    <name type="scientific">Silurus asotus</name>
    <name type="common">Amur catfish</name>
    <name type="synonym">Parasilurus asotus</name>
    <dbReference type="NCBI Taxonomy" id="30991"/>
    <lineage>
        <taxon>Eukaryota</taxon>
        <taxon>Metazoa</taxon>
        <taxon>Chordata</taxon>
        <taxon>Craniata</taxon>
        <taxon>Vertebrata</taxon>
        <taxon>Euteleostomi</taxon>
        <taxon>Actinopterygii</taxon>
        <taxon>Neopterygii</taxon>
        <taxon>Teleostei</taxon>
        <taxon>Ostariophysi</taxon>
        <taxon>Siluriformes</taxon>
        <taxon>Siluridae</taxon>
        <taxon>Silurus</taxon>
    </lineage>
</organism>
<feature type="non-terminal residue" evidence="2">
    <location>
        <position position="1"/>
    </location>
</feature>
<dbReference type="AlphaFoldDB" id="A0AAD5FVU9"/>
<evidence type="ECO:0000313" key="2">
    <source>
        <dbReference type="EMBL" id="KAI5630538.1"/>
    </source>
</evidence>
<reference evidence="2" key="1">
    <citation type="submission" date="2018-07" db="EMBL/GenBank/DDBJ databases">
        <title>Comparative genomics of catfishes provides insights into carnivory and benthic adaptation.</title>
        <authorList>
            <person name="Zhang Y."/>
            <person name="Wang D."/>
            <person name="Peng Z."/>
            <person name="Zheng S."/>
            <person name="Shao F."/>
            <person name="Tao W."/>
        </authorList>
    </citation>
    <scope>NUCLEOTIDE SEQUENCE</scope>
    <source>
        <strain evidence="2">Chongqing</strain>
    </source>
</reference>
<dbReference type="PANTHER" id="PTHR12366:SF33">
    <property type="entry name" value="ASPARTYL_ASPARAGINYL BETA-HYDROXYLASE"/>
    <property type="match status" value="1"/>
</dbReference>
<dbReference type="GO" id="GO:0062101">
    <property type="term" value="F:peptidyl-aspartic acid 3-dioxygenase activity"/>
    <property type="evidence" value="ECO:0007669"/>
    <property type="project" value="InterPro"/>
</dbReference>
<dbReference type="InterPro" id="IPR039038">
    <property type="entry name" value="ASPH"/>
</dbReference>
<protein>
    <submittedName>
        <fullName evidence="2">Aspartyl/asparaginyl beta-hydroxylase isoform X2</fullName>
    </submittedName>
</protein>
<dbReference type="PANTHER" id="PTHR12366">
    <property type="entry name" value="ASPARTYL/ASPARAGINYL BETA-HYDROXYLASE"/>
    <property type="match status" value="1"/>
</dbReference>
<evidence type="ECO:0000313" key="3">
    <source>
        <dbReference type="Proteomes" id="UP001205998"/>
    </source>
</evidence>
<dbReference type="Gene3D" id="1.25.40.10">
    <property type="entry name" value="Tetratricopeptide repeat domain"/>
    <property type="match status" value="1"/>
</dbReference>
<feature type="region of interest" description="Disordered" evidence="1">
    <location>
        <begin position="1"/>
        <end position="58"/>
    </location>
</feature>
<dbReference type="Proteomes" id="UP001205998">
    <property type="component" value="Unassembled WGS sequence"/>
</dbReference>
<dbReference type="InterPro" id="IPR011990">
    <property type="entry name" value="TPR-like_helical_dom_sf"/>
</dbReference>
<comment type="caution">
    <text evidence="2">The sequence shown here is derived from an EMBL/GenBank/DDBJ whole genome shotgun (WGS) entry which is preliminary data.</text>
</comment>
<sequence>MTHEPESTVAPEVTPEIPETSKPQSTSKSAPKPTPGTAPETEVKKTKPNLLNKSDKKIKSEINAAEKLRKKGKVEEALQAFEALAQKYPQSPRSRYGKAQAEDDMAEKLRSNEMLLKAVNTYREAAELSDAPADLIKAALKRSADRQQFL</sequence>
<keyword evidence="3" id="KW-1185">Reference proteome</keyword>
<gene>
    <name evidence="2" type="ORF">C0J50_12574</name>
</gene>
<evidence type="ECO:0000256" key="1">
    <source>
        <dbReference type="SAM" id="MobiDB-lite"/>
    </source>
</evidence>
<accession>A0AAD5FVU9</accession>
<dbReference type="GO" id="GO:0005783">
    <property type="term" value="C:endoplasmic reticulum"/>
    <property type="evidence" value="ECO:0007669"/>
    <property type="project" value="TreeGrafter"/>
</dbReference>
<dbReference type="EMBL" id="MU524537">
    <property type="protein sequence ID" value="KAI5630538.1"/>
    <property type="molecule type" value="Genomic_DNA"/>
</dbReference>
<proteinExistence type="predicted"/>
<name>A0AAD5FVU9_SILAS</name>